<feature type="compositionally biased region" description="Polar residues" evidence="1">
    <location>
        <begin position="67"/>
        <end position="77"/>
    </location>
</feature>
<feature type="region of interest" description="Disordered" evidence="1">
    <location>
        <begin position="62"/>
        <end position="90"/>
    </location>
</feature>
<keyword evidence="3" id="KW-1185">Reference proteome</keyword>
<dbReference type="Proteomes" id="UP000824540">
    <property type="component" value="Unassembled WGS sequence"/>
</dbReference>
<proteinExistence type="predicted"/>
<dbReference type="AlphaFoldDB" id="A0A8T2NWC9"/>
<organism evidence="2 3">
    <name type="scientific">Albula glossodonta</name>
    <name type="common">roundjaw bonefish</name>
    <dbReference type="NCBI Taxonomy" id="121402"/>
    <lineage>
        <taxon>Eukaryota</taxon>
        <taxon>Metazoa</taxon>
        <taxon>Chordata</taxon>
        <taxon>Craniata</taxon>
        <taxon>Vertebrata</taxon>
        <taxon>Euteleostomi</taxon>
        <taxon>Actinopterygii</taxon>
        <taxon>Neopterygii</taxon>
        <taxon>Teleostei</taxon>
        <taxon>Albuliformes</taxon>
        <taxon>Albulidae</taxon>
        <taxon>Albula</taxon>
    </lineage>
</organism>
<name>A0A8T2NWC9_9TELE</name>
<accession>A0A8T2NWC9</accession>
<evidence type="ECO:0000256" key="1">
    <source>
        <dbReference type="SAM" id="MobiDB-lite"/>
    </source>
</evidence>
<comment type="caution">
    <text evidence="2">The sequence shown here is derived from an EMBL/GenBank/DDBJ whole genome shotgun (WGS) entry which is preliminary data.</text>
</comment>
<feature type="compositionally biased region" description="Basic and acidic residues" evidence="1">
    <location>
        <begin position="78"/>
        <end position="87"/>
    </location>
</feature>
<protein>
    <submittedName>
        <fullName evidence="2">Uncharacterized protein</fullName>
    </submittedName>
</protein>
<feature type="non-terminal residue" evidence="2">
    <location>
        <position position="1"/>
    </location>
</feature>
<evidence type="ECO:0000313" key="2">
    <source>
        <dbReference type="EMBL" id="KAG9345283.1"/>
    </source>
</evidence>
<reference evidence="2" key="1">
    <citation type="thesis" date="2021" institute="BYU ScholarsArchive" country="Provo, UT, USA">
        <title>Applications of and Algorithms for Genome Assembly and Genomic Analyses with an Emphasis on Marine Teleosts.</title>
        <authorList>
            <person name="Pickett B.D."/>
        </authorList>
    </citation>
    <scope>NUCLEOTIDE SEQUENCE</scope>
    <source>
        <strain evidence="2">HI-2016</strain>
    </source>
</reference>
<sequence length="102" mass="11778">MGVSTVREAVLQTLRRQIRRILSIICWCGPFWHHYANEVTTKILTSLPASTLTAEQKKVGQRHDSVINITSSTPNQETRQERPEKLRPQQKLVIRLKMEGNE</sequence>
<dbReference type="EMBL" id="JAFBMS010000018">
    <property type="protein sequence ID" value="KAG9345283.1"/>
    <property type="molecule type" value="Genomic_DNA"/>
</dbReference>
<evidence type="ECO:0000313" key="3">
    <source>
        <dbReference type="Proteomes" id="UP000824540"/>
    </source>
</evidence>
<gene>
    <name evidence="2" type="ORF">JZ751_009829</name>
</gene>